<dbReference type="Pfam" id="PF00990">
    <property type="entry name" value="GGDEF"/>
    <property type="match status" value="1"/>
</dbReference>
<dbReference type="InterPro" id="IPR043128">
    <property type="entry name" value="Rev_trsase/Diguanyl_cyclase"/>
</dbReference>
<dbReference type="RefSeq" id="WP_294893671.1">
    <property type="nucleotide sequence ID" value="NZ_DLUI01000109.1"/>
</dbReference>
<evidence type="ECO:0000259" key="4">
    <source>
        <dbReference type="PROSITE" id="PS50887"/>
    </source>
</evidence>
<dbReference type="PANTHER" id="PTHR45138:SF9">
    <property type="entry name" value="DIGUANYLATE CYCLASE DGCM-RELATED"/>
    <property type="match status" value="1"/>
</dbReference>
<dbReference type="SUPFAM" id="SSF103190">
    <property type="entry name" value="Sensory domain-like"/>
    <property type="match status" value="1"/>
</dbReference>
<dbReference type="SUPFAM" id="SSF55073">
    <property type="entry name" value="Nucleotide cyclase"/>
    <property type="match status" value="1"/>
</dbReference>
<dbReference type="InterPro" id="IPR029787">
    <property type="entry name" value="Nucleotide_cyclase"/>
</dbReference>
<dbReference type="GO" id="GO:1902201">
    <property type="term" value="P:negative regulation of bacterial-type flagellum-dependent cell motility"/>
    <property type="evidence" value="ECO:0007669"/>
    <property type="project" value="TreeGrafter"/>
</dbReference>
<accession>A0A2D3WLW0</accession>
<evidence type="ECO:0000313" key="6">
    <source>
        <dbReference type="Proteomes" id="UP000228859"/>
    </source>
</evidence>
<evidence type="ECO:0000256" key="3">
    <source>
        <dbReference type="SAM" id="Phobius"/>
    </source>
</evidence>
<dbReference type="EC" id="2.7.7.65" evidence="1"/>
<dbReference type="Gene3D" id="3.30.70.270">
    <property type="match status" value="1"/>
</dbReference>
<dbReference type="GO" id="GO:0052621">
    <property type="term" value="F:diguanylate cyclase activity"/>
    <property type="evidence" value="ECO:0007669"/>
    <property type="project" value="UniProtKB-EC"/>
</dbReference>
<dbReference type="NCBIfam" id="TIGR00254">
    <property type="entry name" value="GGDEF"/>
    <property type="match status" value="1"/>
</dbReference>
<dbReference type="Pfam" id="PF13188">
    <property type="entry name" value="PAS_8"/>
    <property type="match status" value="1"/>
</dbReference>
<dbReference type="InterPro" id="IPR050469">
    <property type="entry name" value="Diguanylate_Cyclase"/>
</dbReference>
<sequence>MSLKTKILLVLSSVVLGVATIVATYSILHDRDQYDVRMADVYQSVRLNYEETLHDIVRFYVSRAEANIKTEGVLNAFRSKNHDELYHLIAPRWEVMHQENPMLSVMQFHNANGTSLLRMHQPNVYGDPIASQRSMVAHIHREHKVVYGFEEGRNGLAFRILTPVMDQGVYLGAVEFGIDASYITDKINRYTGYQSFFMIHEKNMGVLSGISDFLRIGDMLAINVSSKLLPLIESYKSQHQTFENSVITYANQTYTMKTIVVKNYVGQPIGAVMFIQAIPDFSSHVFQMIVATALIALVLILVLGMVISRVYDKVAEKMSFHEAYNQTILDAIPSPVIVTDGHRLIAANQTFLAYFHYANVAAFKREHECVCEYFEEGDTQEYLLPMVNDQRWSDYIFDHPHIHHKVKITMEGKTTIFEVKLSVLQFHEEKRFVVIFTDISSIQERSMTDPLTGVANRLHFTMVFEYAINIARRDQKPLGVIFFDIDHFKRVNDCFGHLIGDETLKRIAVLVKQRLRKSDIIARWGGEEFIILLPDTSLEETLSVAEIIRQTIEFESFPSVGQITCSFGIAALQKDESSEELLNRLDSLLYKAKEEGRNRIAF</sequence>
<dbReference type="InterPro" id="IPR000160">
    <property type="entry name" value="GGDEF_dom"/>
</dbReference>
<organism evidence="5 6">
    <name type="scientific">Sulfuricurvum kujiense</name>
    <dbReference type="NCBI Taxonomy" id="148813"/>
    <lineage>
        <taxon>Bacteria</taxon>
        <taxon>Pseudomonadati</taxon>
        <taxon>Campylobacterota</taxon>
        <taxon>Epsilonproteobacteria</taxon>
        <taxon>Campylobacterales</taxon>
        <taxon>Sulfurimonadaceae</taxon>
        <taxon>Sulfuricurvum</taxon>
    </lineage>
</organism>
<comment type="catalytic activity">
    <reaction evidence="2">
        <text>2 GTP = 3',3'-c-di-GMP + 2 diphosphate</text>
        <dbReference type="Rhea" id="RHEA:24898"/>
        <dbReference type="ChEBI" id="CHEBI:33019"/>
        <dbReference type="ChEBI" id="CHEBI:37565"/>
        <dbReference type="ChEBI" id="CHEBI:58805"/>
        <dbReference type="EC" id="2.7.7.65"/>
    </reaction>
</comment>
<keyword evidence="3" id="KW-0472">Membrane</keyword>
<evidence type="ECO:0000256" key="2">
    <source>
        <dbReference type="ARBA" id="ARBA00034247"/>
    </source>
</evidence>
<feature type="transmembrane region" description="Helical" evidence="3">
    <location>
        <begin position="285"/>
        <end position="308"/>
    </location>
</feature>
<reference evidence="5 6" key="1">
    <citation type="journal article" date="2017" name="Front. Microbiol.">
        <title>Comparative Genomic Analysis of the Class Epsilonproteobacteria and Proposed Reclassification to Epsilonbacteraeota (phyl. nov.).</title>
        <authorList>
            <person name="Waite D.W."/>
            <person name="Vanwonterghem I."/>
            <person name="Rinke C."/>
            <person name="Parks D.H."/>
            <person name="Zhang Y."/>
            <person name="Takai K."/>
            <person name="Sievert S.M."/>
            <person name="Simon J."/>
            <person name="Campbell B.J."/>
            <person name="Hanson T.E."/>
            <person name="Woyke T."/>
            <person name="Klotz M.G."/>
            <person name="Hugenholtz P."/>
        </authorList>
    </citation>
    <scope>NUCLEOTIDE SEQUENCE [LARGE SCALE GENOMIC DNA]</scope>
    <source>
        <strain evidence="5">UBA12443</strain>
    </source>
</reference>
<dbReference type="SMART" id="SM00267">
    <property type="entry name" value="GGDEF"/>
    <property type="match status" value="1"/>
</dbReference>
<comment type="caution">
    <text evidence="5">The sequence shown here is derived from an EMBL/GenBank/DDBJ whole genome shotgun (WGS) entry which is preliminary data.</text>
</comment>
<dbReference type="Proteomes" id="UP000228859">
    <property type="component" value="Unassembled WGS sequence"/>
</dbReference>
<name>A0A2D3WLW0_9BACT</name>
<dbReference type="EMBL" id="DLUI01000109">
    <property type="protein sequence ID" value="DAB38099.1"/>
    <property type="molecule type" value="Genomic_DNA"/>
</dbReference>
<dbReference type="CDD" id="cd01949">
    <property type="entry name" value="GGDEF"/>
    <property type="match status" value="1"/>
</dbReference>
<dbReference type="InterPro" id="IPR029150">
    <property type="entry name" value="dCache_3"/>
</dbReference>
<dbReference type="AlphaFoldDB" id="A0A2D3WLW0"/>
<proteinExistence type="predicted"/>
<dbReference type="PANTHER" id="PTHR45138">
    <property type="entry name" value="REGULATORY COMPONENTS OF SENSORY TRANSDUCTION SYSTEM"/>
    <property type="match status" value="1"/>
</dbReference>
<dbReference type="InterPro" id="IPR000014">
    <property type="entry name" value="PAS"/>
</dbReference>
<dbReference type="PROSITE" id="PS50887">
    <property type="entry name" value="GGDEF"/>
    <property type="match status" value="1"/>
</dbReference>
<evidence type="ECO:0000256" key="1">
    <source>
        <dbReference type="ARBA" id="ARBA00012528"/>
    </source>
</evidence>
<protein>
    <recommendedName>
        <fullName evidence="1">diguanylate cyclase</fullName>
        <ecNumber evidence="1">2.7.7.65</ecNumber>
    </recommendedName>
</protein>
<evidence type="ECO:0000313" key="5">
    <source>
        <dbReference type="EMBL" id="DAB38099.1"/>
    </source>
</evidence>
<gene>
    <name evidence="5" type="ORF">CFH83_07645</name>
</gene>
<dbReference type="Pfam" id="PF14827">
    <property type="entry name" value="dCache_3"/>
    <property type="match status" value="1"/>
</dbReference>
<keyword evidence="3" id="KW-0812">Transmembrane</keyword>
<feature type="domain" description="GGDEF" evidence="4">
    <location>
        <begin position="476"/>
        <end position="602"/>
    </location>
</feature>
<dbReference type="Gene3D" id="3.30.450.20">
    <property type="entry name" value="PAS domain"/>
    <property type="match status" value="2"/>
</dbReference>
<dbReference type="FunFam" id="3.30.70.270:FF:000001">
    <property type="entry name" value="Diguanylate cyclase domain protein"/>
    <property type="match status" value="1"/>
</dbReference>
<dbReference type="GO" id="GO:0005886">
    <property type="term" value="C:plasma membrane"/>
    <property type="evidence" value="ECO:0007669"/>
    <property type="project" value="TreeGrafter"/>
</dbReference>
<keyword evidence="3" id="KW-1133">Transmembrane helix</keyword>
<dbReference type="InterPro" id="IPR029151">
    <property type="entry name" value="Sensor-like_sf"/>
</dbReference>
<dbReference type="GO" id="GO:0043709">
    <property type="term" value="P:cell adhesion involved in single-species biofilm formation"/>
    <property type="evidence" value="ECO:0007669"/>
    <property type="project" value="TreeGrafter"/>
</dbReference>